<dbReference type="InterPro" id="IPR023214">
    <property type="entry name" value="HAD_sf"/>
</dbReference>
<dbReference type="InterPro" id="IPR051518">
    <property type="entry name" value="Sucrose_Phosphatase"/>
</dbReference>
<dbReference type="PANTHER" id="PTHR46521">
    <property type="entry name" value="SUCROSE-PHOSPHATASE 2-RELATED"/>
    <property type="match status" value="1"/>
</dbReference>
<proteinExistence type="predicted"/>
<evidence type="ECO:0000313" key="4">
    <source>
        <dbReference type="Proteomes" id="UP000322981"/>
    </source>
</evidence>
<protein>
    <submittedName>
        <fullName evidence="3">HAD-IIB family hydrolase</fullName>
    </submittedName>
</protein>
<feature type="domain" description="Sucrose phosphatase-like" evidence="2">
    <location>
        <begin position="7"/>
        <end position="273"/>
    </location>
</feature>
<dbReference type="InterPro" id="IPR006380">
    <property type="entry name" value="SPP-like_dom"/>
</dbReference>
<dbReference type="Gene3D" id="3.90.1070.10">
    <property type="match status" value="1"/>
</dbReference>
<dbReference type="SFLD" id="SFLDG01140">
    <property type="entry name" value="C2.B:_Phosphomannomutase_and_P"/>
    <property type="match status" value="1"/>
</dbReference>
<dbReference type="SFLD" id="SFLDG01141">
    <property type="entry name" value="C2.B.1:_Sucrose_Phosphatase_Li"/>
    <property type="match status" value="1"/>
</dbReference>
<dbReference type="AlphaFoldDB" id="A0A5M8FKA8"/>
<dbReference type="Proteomes" id="UP000322981">
    <property type="component" value="Unassembled WGS sequence"/>
</dbReference>
<accession>A0A5M8FKA8</accession>
<comment type="caution">
    <text evidence="3">The sequence shown here is derived from an EMBL/GenBank/DDBJ whole genome shotgun (WGS) entry which is preliminary data.</text>
</comment>
<name>A0A5M8FKA8_9GAMM</name>
<dbReference type="SFLD" id="SFLDS00003">
    <property type="entry name" value="Haloacid_Dehalogenase"/>
    <property type="match status" value="1"/>
</dbReference>
<dbReference type="InterPro" id="IPR036412">
    <property type="entry name" value="HAD-like_sf"/>
</dbReference>
<dbReference type="GO" id="GO:0000287">
    <property type="term" value="F:magnesium ion binding"/>
    <property type="evidence" value="ECO:0007669"/>
    <property type="project" value="UniProtKB-ARBA"/>
</dbReference>
<keyword evidence="4" id="KW-1185">Reference proteome</keyword>
<dbReference type="Gene3D" id="3.40.50.1000">
    <property type="entry name" value="HAD superfamily/HAD-like"/>
    <property type="match status" value="1"/>
</dbReference>
<dbReference type="EMBL" id="VWXX01000012">
    <property type="protein sequence ID" value="KAA6185149.1"/>
    <property type="molecule type" value="Genomic_DNA"/>
</dbReference>
<reference evidence="3 4" key="1">
    <citation type="submission" date="2019-09" db="EMBL/GenBank/DDBJ databases">
        <title>Whole-genome sequence of the purple sulfur bacterium Thiohalocapsa marina DSM 19078.</title>
        <authorList>
            <person name="Kyndt J.A."/>
            <person name="Meyer T.E."/>
        </authorList>
    </citation>
    <scope>NUCLEOTIDE SEQUENCE [LARGE SCALE GENOMIC DNA]</scope>
    <source>
        <strain evidence="3 4">DSM 19078</strain>
    </source>
</reference>
<dbReference type="PANTHER" id="PTHR46521:SF4">
    <property type="entry name" value="SUCROSE-PHOSPHATASE 2-RELATED"/>
    <property type="match status" value="1"/>
</dbReference>
<evidence type="ECO:0000313" key="3">
    <source>
        <dbReference type="EMBL" id="KAA6185149.1"/>
    </source>
</evidence>
<dbReference type="OrthoDB" id="9815690at2"/>
<gene>
    <name evidence="3" type="ORF">F2Q65_09570</name>
</gene>
<keyword evidence="1 3" id="KW-0378">Hydrolase</keyword>
<sequence>MTDAHHRILICTDLDRTLLPNGSQPESPAARPRFAALAAHPEVCVAYVTGRHRALVQEAIEAYGIPVPDFLIGDVGTSIYRISDGDLQPWPDWGTHIAHSWAGQGPDSLARLLQGVDGLLLQEPQKQGPWKLSYYTAEDWERETLLPQIDERLRAEGIAASLIWSLDEHTGTGLLDVLPERASKHLAIEFLMQREGFAHAGTVCCGDSGNDLAMLTGPLQAVLVANATTDVRADAQALADAAGLSHLLYQAQGDFHDMNGYYAAGILEGVAHYLPETVDWWRAI</sequence>
<dbReference type="NCBIfam" id="TIGR01484">
    <property type="entry name" value="HAD-SF-IIB"/>
    <property type="match status" value="1"/>
</dbReference>
<dbReference type="GO" id="GO:0016791">
    <property type="term" value="F:phosphatase activity"/>
    <property type="evidence" value="ECO:0007669"/>
    <property type="project" value="UniProtKB-ARBA"/>
</dbReference>
<dbReference type="RefSeq" id="WP_150092788.1">
    <property type="nucleotide sequence ID" value="NZ_JBFUOH010000063.1"/>
</dbReference>
<evidence type="ECO:0000256" key="1">
    <source>
        <dbReference type="ARBA" id="ARBA00022801"/>
    </source>
</evidence>
<dbReference type="SUPFAM" id="SSF56784">
    <property type="entry name" value="HAD-like"/>
    <property type="match status" value="1"/>
</dbReference>
<dbReference type="Pfam" id="PF05116">
    <property type="entry name" value="S6PP"/>
    <property type="match status" value="1"/>
</dbReference>
<dbReference type="InterPro" id="IPR006379">
    <property type="entry name" value="HAD-SF_hydro_IIB"/>
</dbReference>
<organism evidence="3 4">
    <name type="scientific">Thiohalocapsa marina</name>
    <dbReference type="NCBI Taxonomy" id="424902"/>
    <lineage>
        <taxon>Bacteria</taxon>
        <taxon>Pseudomonadati</taxon>
        <taxon>Pseudomonadota</taxon>
        <taxon>Gammaproteobacteria</taxon>
        <taxon>Chromatiales</taxon>
        <taxon>Chromatiaceae</taxon>
        <taxon>Thiohalocapsa</taxon>
    </lineage>
</organism>
<evidence type="ECO:0000259" key="2">
    <source>
        <dbReference type="Pfam" id="PF05116"/>
    </source>
</evidence>